<reference evidence="2" key="1">
    <citation type="submission" date="2023-07" db="EMBL/GenBank/DDBJ databases">
        <title>A chromosome-level genome assembly of Lolium multiflorum.</title>
        <authorList>
            <person name="Chen Y."/>
            <person name="Copetti D."/>
            <person name="Kolliker R."/>
            <person name="Studer B."/>
        </authorList>
    </citation>
    <scope>NUCLEOTIDE SEQUENCE</scope>
    <source>
        <strain evidence="2">02402/16</strain>
        <tissue evidence="2">Leaf</tissue>
    </source>
</reference>
<organism evidence="2 3">
    <name type="scientific">Lolium multiflorum</name>
    <name type="common">Italian ryegrass</name>
    <name type="synonym">Lolium perenne subsp. multiflorum</name>
    <dbReference type="NCBI Taxonomy" id="4521"/>
    <lineage>
        <taxon>Eukaryota</taxon>
        <taxon>Viridiplantae</taxon>
        <taxon>Streptophyta</taxon>
        <taxon>Embryophyta</taxon>
        <taxon>Tracheophyta</taxon>
        <taxon>Spermatophyta</taxon>
        <taxon>Magnoliopsida</taxon>
        <taxon>Liliopsida</taxon>
        <taxon>Poales</taxon>
        <taxon>Poaceae</taxon>
        <taxon>BOP clade</taxon>
        <taxon>Pooideae</taxon>
        <taxon>Poodae</taxon>
        <taxon>Poeae</taxon>
        <taxon>Poeae Chloroplast Group 2 (Poeae type)</taxon>
        <taxon>Loliodinae</taxon>
        <taxon>Loliinae</taxon>
        <taxon>Lolium</taxon>
    </lineage>
</organism>
<gene>
    <name evidence="2" type="ORF">QYE76_011621</name>
</gene>
<evidence type="ECO:0000259" key="1">
    <source>
        <dbReference type="Pfam" id="PF13966"/>
    </source>
</evidence>
<dbReference type="InterPro" id="IPR026960">
    <property type="entry name" value="RVT-Znf"/>
</dbReference>
<evidence type="ECO:0000313" key="3">
    <source>
        <dbReference type="Proteomes" id="UP001231189"/>
    </source>
</evidence>
<sequence>MLPAGCRAAILSAVGSCGGEPAARAVQELEPSGTRASRKKKEIEVKTAMRKAKGASETGQAQSWVVGKWAGLCGPLCLVPSKVKIFLWRLAKQSLPTNDVRHHRWMADNDQCKLCGAADSWRHALLDCTMSRCVWALVDEDITEHMCRSEEGGARKWLANLIETLKPDSNFCNSLGDLARKEEGIVRGELPEPTLDVCLR</sequence>
<dbReference type="Pfam" id="PF13966">
    <property type="entry name" value="zf-RVT"/>
    <property type="match status" value="1"/>
</dbReference>
<dbReference type="Proteomes" id="UP001231189">
    <property type="component" value="Unassembled WGS sequence"/>
</dbReference>
<dbReference type="EMBL" id="JAUUTY010000001">
    <property type="protein sequence ID" value="KAK1694924.1"/>
    <property type="molecule type" value="Genomic_DNA"/>
</dbReference>
<feature type="domain" description="Reverse transcriptase zinc-binding" evidence="1">
    <location>
        <begin position="79"/>
        <end position="135"/>
    </location>
</feature>
<comment type="caution">
    <text evidence="2">The sequence shown here is derived from an EMBL/GenBank/DDBJ whole genome shotgun (WGS) entry which is preliminary data.</text>
</comment>
<name>A0AAD8X5T1_LOLMU</name>
<keyword evidence="3" id="KW-1185">Reference proteome</keyword>
<accession>A0AAD8X5T1</accession>
<proteinExistence type="predicted"/>
<evidence type="ECO:0000313" key="2">
    <source>
        <dbReference type="EMBL" id="KAK1694924.1"/>
    </source>
</evidence>
<protein>
    <recommendedName>
        <fullName evidence="1">Reverse transcriptase zinc-binding domain-containing protein</fullName>
    </recommendedName>
</protein>
<dbReference type="AlphaFoldDB" id="A0AAD8X5T1"/>